<accession>A0ABW4SF12</accession>
<gene>
    <name evidence="1" type="ORF">ACFSFY_04140</name>
</gene>
<evidence type="ECO:0000313" key="1">
    <source>
        <dbReference type="EMBL" id="MFD1927251.1"/>
    </source>
</evidence>
<proteinExistence type="predicted"/>
<dbReference type="Pfam" id="PF13671">
    <property type="entry name" value="AAA_33"/>
    <property type="match status" value="1"/>
</dbReference>
<organism evidence="1 2">
    <name type="scientific">Sporosarcina siberiensis</name>
    <dbReference type="NCBI Taxonomy" id="1365606"/>
    <lineage>
        <taxon>Bacteria</taxon>
        <taxon>Bacillati</taxon>
        <taxon>Bacillota</taxon>
        <taxon>Bacilli</taxon>
        <taxon>Bacillales</taxon>
        <taxon>Caryophanaceae</taxon>
        <taxon>Sporosarcina</taxon>
    </lineage>
</organism>
<dbReference type="Gene3D" id="3.40.50.300">
    <property type="entry name" value="P-loop containing nucleotide triphosphate hydrolases"/>
    <property type="match status" value="1"/>
</dbReference>
<evidence type="ECO:0000313" key="2">
    <source>
        <dbReference type="Proteomes" id="UP001597218"/>
    </source>
</evidence>
<keyword evidence="2" id="KW-1185">Reference proteome</keyword>
<dbReference type="Proteomes" id="UP001597218">
    <property type="component" value="Unassembled WGS sequence"/>
</dbReference>
<dbReference type="RefSeq" id="WP_381535899.1">
    <property type="nucleotide sequence ID" value="NZ_JBHUGI010000006.1"/>
</dbReference>
<comment type="caution">
    <text evidence="1">The sequence shown here is derived from an EMBL/GenBank/DDBJ whole genome shotgun (WGS) entry which is preliminary data.</text>
</comment>
<dbReference type="SUPFAM" id="SSF52540">
    <property type="entry name" value="P-loop containing nucleoside triphosphate hydrolases"/>
    <property type="match status" value="1"/>
</dbReference>
<protein>
    <submittedName>
        <fullName evidence="1">AAA family ATPase</fullName>
    </submittedName>
</protein>
<sequence length="187" mass="21568">MTRFVIITVGKTHSGKTTFAKSLEKRMSNSIVIDQDNHAEFLHAFYPGLLPKDGQNTIKHDLTQTIVQHAVNKTDGNIILCNSNRTRNGRLKLLDFYRVNGFTSILVYFDIPTHILEERISKSQRSTLILRTVSTFEEVLTRQENEDKTKVEQVNTPEKDEADYLFVVRNEIEVQSIMNQIITITER</sequence>
<reference evidence="2" key="1">
    <citation type="journal article" date="2019" name="Int. J. Syst. Evol. Microbiol.">
        <title>The Global Catalogue of Microorganisms (GCM) 10K type strain sequencing project: providing services to taxonomists for standard genome sequencing and annotation.</title>
        <authorList>
            <consortium name="The Broad Institute Genomics Platform"/>
            <consortium name="The Broad Institute Genome Sequencing Center for Infectious Disease"/>
            <person name="Wu L."/>
            <person name="Ma J."/>
        </authorList>
    </citation>
    <scope>NUCLEOTIDE SEQUENCE [LARGE SCALE GENOMIC DNA]</scope>
    <source>
        <strain evidence="2">CGMCC 4.7177</strain>
    </source>
</reference>
<dbReference type="EMBL" id="JBHUGI010000006">
    <property type="protein sequence ID" value="MFD1927251.1"/>
    <property type="molecule type" value="Genomic_DNA"/>
</dbReference>
<name>A0ABW4SF12_9BACL</name>
<dbReference type="InterPro" id="IPR027417">
    <property type="entry name" value="P-loop_NTPase"/>
</dbReference>